<accession>A0A0R3X4G1</accession>
<name>A0A0R3X4G1_HYDTA</name>
<protein>
    <submittedName>
        <fullName evidence="3">C3H1-type domain-containing protein</fullName>
    </submittedName>
</protein>
<dbReference type="WBParaSite" id="TTAC_0000830001-mRNA-1">
    <property type="protein sequence ID" value="TTAC_0000830001-mRNA-1"/>
    <property type="gene ID" value="TTAC_0000830001"/>
</dbReference>
<evidence type="ECO:0000313" key="1">
    <source>
        <dbReference type="EMBL" id="VDM32810.1"/>
    </source>
</evidence>
<reference evidence="1 2" key="2">
    <citation type="submission" date="2018-11" db="EMBL/GenBank/DDBJ databases">
        <authorList>
            <consortium name="Pathogen Informatics"/>
        </authorList>
    </citation>
    <scope>NUCLEOTIDE SEQUENCE [LARGE SCALE GENOMIC DNA]</scope>
</reference>
<dbReference type="AlphaFoldDB" id="A0A0R3X4G1"/>
<organism evidence="3">
    <name type="scientific">Hydatigena taeniaeformis</name>
    <name type="common">Feline tapeworm</name>
    <name type="synonym">Taenia taeniaeformis</name>
    <dbReference type="NCBI Taxonomy" id="6205"/>
    <lineage>
        <taxon>Eukaryota</taxon>
        <taxon>Metazoa</taxon>
        <taxon>Spiralia</taxon>
        <taxon>Lophotrochozoa</taxon>
        <taxon>Platyhelminthes</taxon>
        <taxon>Cestoda</taxon>
        <taxon>Eucestoda</taxon>
        <taxon>Cyclophyllidea</taxon>
        <taxon>Taeniidae</taxon>
        <taxon>Hydatigera</taxon>
    </lineage>
</organism>
<evidence type="ECO:0000313" key="2">
    <source>
        <dbReference type="Proteomes" id="UP000274429"/>
    </source>
</evidence>
<evidence type="ECO:0000313" key="3">
    <source>
        <dbReference type="WBParaSite" id="TTAC_0000830001-mRNA-1"/>
    </source>
</evidence>
<reference evidence="3" key="1">
    <citation type="submission" date="2017-02" db="UniProtKB">
        <authorList>
            <consortium name="WormBaseParasite"/>
        </authorList>
    </citation>
    <scope>IDENTIFICATION</scope>
</reference>
<sequence>MTDGVDMSTTIINLEVTLFPLFQPITWRLWCLDLQHMCRHGDSSDLCHPEAEFDEKWGDSPSLPLREWKDSDEPLDVQMFDEMVNGEVETDAGECANWR</sequence>
<dbReference type="Proteomes" id="UP000274429">
    <property type="component" value="Unassembled WGS sequence"/>
</dbReference>
<keyword evidence="2" id="KW-1185">Reference proteome</keyword>
<dbReference type="EMBL" id="UYWX01020477">
    <property type="protein sequence ID" value="VDM32810.1"/>
    <property type="molecule type" value="Genomic_DNA"/>
</dbReference>
<proteinExistence type="predicted"/>
<gene>
    <name evidence="1" type="ORF">TTAC_LOCUS8285</name>
</gene>